<feature type="domain" description="Histidine kinase" evidence="7">
    <location>
        <begin position="292"/>
        <end position="510"/>
    </location>
</feature>
<dbReference type="InterPro" id="IPR036890">
    <property type="entry name" value="HATPase_C_sf"/>
</dbReference>
<dbReference type="InterPro" id="IPR013656">
    <property type="entry name" value="PAS_4"/>
</dbReference>
<evidence type="ECO:0000256" key="4">
    <source>
        <dbReference type="ARBA" id="ARBA00022679"/>
    </source>
</evidence>
<dbReference type="EC" id="2.7.13.3" evidence="3"/>
<evidence type="ECO:0000313" key="8">
    <source>
        <dbReference type="EMBL" id="OLF19371.1"/>
    </source>
</evidence>
<evidence type="ECO:0000256" key="5">
    <source>
        <dbReference type="ARBA" id="ARBA00022777"/>
    </source>
</evidence>
<dbReference type="Proteomes" id="UP000185596">
    <property type="component" value="Unassembled WGS sequence"/>
</dbReference>
<dbReference type="InterPro" id="IPR003661">
    <property type="entry name" value="HisK_dim/P_dom"/>
</dbReference>
<dbReference type="OrthoDB" id="5166772at2"/>
<dbReference type="Gene3D" id="3.30.565.10">
    <property type="entry name" value="Histidine kinase-like ATPase, C-terminal domain"/>
    <property type="match status" value="1"/>
</dbReference>
<reference evidence="8 9" key="1">
    <citation type="submission" date="2016-12" db="EMBL/GenBank/DDBJ databases">
        <title>The draft genome sequence of Actinophytocola sp. 11-183.</title>
        <authorList>
            <person name="Wang W."/>
            <person name="Yuan L."/>
        </authorList>
    </citation>
    <scope>NUCLEOTIDE SEQUENCE [LARGE SCALE GENOMIC DNA]</scope>
    <source>
        <strain evidence="8 9">11-183</strain>
    </source>
</reference>
<comment type="caution">
    <text evidence="8">The sequence shown here is derived from an EMBL/GenBank/DDBJ whole genome shotgun (WGS) entry which is preliminary data.</text>
</comment>
<dbReference type="STRING" id="1912961.BU204_00105"/>
<dbReference type="PROSITE" id="PS50109">
    <property type="entry name" value="HIS_KIN"/>
    <property type="match status" value="1"/>
</dbReference>
<dbReference type="CDD" id="cd00082">
    <property type="entry name" value="HisKA"/>
    <property type="match status" value="1"/>
</dbReference>
<dbReference type="Pfam" id="PF02518">
    <property type="entry name" value="HATPase_c"/>
    <property type="match status" value="1"/>
</dbReference>
<dbReference type="SUPFAM" id="SSF55874">
    <property type="entry name" value="ATPase domain of HSP90 chaperone/DNA topoisomerase II/histidine kinase"/>
    <property type="match status" value="1"/>
</dbReference>
<dbReference type="SMART" id="SM00388">
    <property type="entry name" value="HisKA"/>
    <property type="match status" value="1"/>
</dbReference>
<keyword evidence="4" id="KW-0808">Transferase</keyword>
<keyword evidence="5" id="KW-0418">Kinase</keyword>
<dbReference type="InterPro" id="IPR050736">
    <property type="entry name" value="Sensor_HK_Regulatory"/>
</dbReference>
<dbReference type="RefSeq" id="WP_075123405.1">
    <property type="nucleotide sequence ID" value="NZ_MSIE01000001.1"/>
</dbReference>
<dbReference type="SMART" id="SM00091">
    <property type="entry name" value="PAS"/>
    <property type="match status" value="1"/>
</dbReference>
<evidence type="ECO:0000256" key="3">
    <source>
        <dbReference type="ARBA" id="ARBA00012438"/>
    </source>
</evidence>
<dbReference type="PANTHER" id="PTHR43711">
    <property type="entry name" value="TWO-COMPONENT HISTIDINE KINASE"/>
    <property type="match status" value="1"/>
</dbReference>
<dbReference type="InterPro" id="IPR036097">
    <property type="entry name" value="HisK_dim/P_sf"/>
</dbReference>
<dbReference type="EMBL" id="MSIE01000001">
    <property type="protein sequence ID" value="OLF19371.1"/>
    <property type="molecule type" value="Genomic_DNA"/>
</dbReference>
<dbReference type="SMART" id="SM00387">
    <property type="entry name" value="HATPase_c"/>
    <property type="match status" value="1"/>
</dbReference>
<dbReference type="InterPro" id="IPR003594">
    <property type="entry name" value="HATPase_dom"/>
</dbReference>
<dbReference type="InterPro" id="IPR035965">
    <property type="entry name" value="PAS-like_dom_sf"/>
</dbReference>
<evidence type="ECO:0000256" key="1">
    <source>
        <dbReference type="ARBA" id="ARBA00000085"/>
    </source>
</evidence>
<gene>
    <name evidence="8" type="ORF">BU204_00105</name>
</gene>
<keyword evidence="9" id="KW-1185">Reference proteome</keyword>
<evidence type="ECO:0000256" key="2">
    <source>
        <dbReference type="ARBA" id="ARBA00004236"/>
    </source>
</evidence>
<dbReference type="InterPro" id="IPR005467">
    <property type="entry name" value="His_kinase_dom"/>
</dbReference>
<dbReference type="Pfam" id="PF08448">
    <property type="entry name" value="PAS_4"/>
    <property type="match status" value="1"/>
</dbReference>
<dbReference type="InterPro" id="IPR000014">
    <property type="entry name" value="PAS"/>
</dbReference>
<dbReference type="SUPFAM" id="SSF47384">
    <property type="entry name" value="Homodimeric domain of signal transducing histidine kinase"/>
    <property type="match status" value="1"/>
</dbReference>
<comment type="subcellular location">
    <subcellularLocation>
        <location evidence="2">Cell membrane</location>
    </subcellularLocation>
</comment>
<evidence type="ECO:0000259" key="7">
    <source>
        <dbReference type="PROSITE" id="PS50109"/>
    </source>
</evidence>
<dbReference type="Pfam" id="PF00512">
    <property type="entry name" value="HisKA"/>
    <property type="match status" value="1"/>
</dbReference>
<name>A0A1Q8CYD9_9PSEU</name>
<dbReference type="GO" id="GO:0005886">
    <property type="term" value="C:plasma membrane"/>
    <property type="evidence" value="ECO:0007669"/>
    <property type="project" value="UniProtKB-SubCell"/>
</dbReference>
<organism evidence="8 9">
    <name type="scientific">Actinophytocola xanthii</name>
    <dbReference type="NCBI Taxonomy" id="1912961"/>
    <lineage>
        <taxon>Bacteria</taxon>
        <taxon>Bacillati</taxon>
        <taxon>Actinomycetota</taxon>
        <taxon>Actinomycetes</taxon>
        <taxon>Pseudonocardiales</taxon>
        <taxon>Pseudonocardiaceae</taxon>
    </lineage>
</organism>
<dbReference type="SUPFAM" id="SSF55785">
    <property type="entry name" value="PYP-like sensor domain (PAS domain)"/>
    <property type="match status" value="1"/>
</dbReference>
<protein>
    <recommendedName>
        <fullName evidence="3">histidine kinase</fullName>
        <ecNumber evidence="3">2.7.13.3</ecNumber>
    </recommendedName>
</protein>
<evidence type="ECO:0000313" key="9">
    <source>
        <dbReference type="Proteomes" id="UP000185596"/>
    </source>
</evidence>
<comment type="catalytic activity">
    <reaction evidence="1">
        <text>ATP + protein L-histidine = ADP + protein N-phospho-L-histidine.</text>
        <dbReference type="EC" id="2.7.13.3"/>
    </reaction>
</comment>
<proteinExistence type="predicted"/>
<sequence length="512" mass="54719">MPNAVHGAYPSKPSSGWPMWLVERTGVMLHRLADQQRANDVAILEVVNELATLPGVISARLVPTGTARSRQAGRTAVPVGDEHLLELSGPGVARPELMQTAQVVAQAIAGRLAEADPTRARREAIRYAIDMNSLQETQERLRVESARLRTLIDSLNVGIMLVGEELRIEDVNATALTFMRLDEVEPRSLTGITLPELADRAPPEAREVVREAIEFARRGIAGGRPVLAEEVAVPNDEIYEADYLPVTLDGRTRAHLMLARDVTERAAARHALEARNRELAELGTLKNQFLATVSHELRTPLTAASSLVEALAEGVADEETRGQIVAALARNTGRLMVIVEYLLVLARLEANQLPLAAHDVDTSELLAERVRLLREEGVPHELTVSDAGADGGPSQVVGDPDWLAKLVHYVLSGAVAASGSGARIAVRNEVVDGCWNFIVSGADLPTEESGNVFTAILAETESGQGPGADRIGVGLGLALAQSIAKRHGGELHVEAAPTGATIRVYLPARGAG</sequence>
<evidence type="ECO:0000256" key="6">
    <source>
        <dbReference type="ARBA" id="ARBA00023012"/>
    </source>
</evidence>
<dbReference type="GO" id="GO:0000155">
    <property type="term" value="F:phosphorelay sensor kinase activity"/>
    <property type="evidence" value="ECO:0007669"/>
    <property type="project" value="InterPro"/>
</dbReference>
<dbReference type="Gene3D" id="3.30.450.20">
    <property type="entry name" value="PAS domain"/>
    <property type="match status" value="1"/>
</dbReference>
<keyword evidence="6" id="KW-0902">Two-component regulatory system</keyword>
<dbReference type="PANTHER" id="PTHR43711:SF1">
    <property type="entry name" value="HISTIDINE KINASE 1"/>
    <property type="match status" value="1"/>
</dbReference>
<dbReference type="Gene3D" id="1.10.287.130">
    <property type="match status" value="1"/>
</dbReference>
<dbReference type="AlphaFoldDB" id="A0A1Q8CYD9"/>
<accession>A0A1Q8CYD9</accession>